<dbReference type="PATRIC" id="fig|265546.4.peg.2206"/>
<name>A0A0D0GXQ6_9BACL</name>
<protein>
    <recommendedName>
        <fullName evidence="1">YgjP-like metallopeptidase domain-containing protein</fullName>
    </recommendedName>
</protein>
<dbReference type="AlphaFoldDB" id="A0A0D0GXQ6"/>
<sequence length="242" mass="28518">MPSFQYGKTTIDYAIEYKPEKQDVTISVEWLEGVKVVAPEGIEDSQLHSILYKKAGWIIDKWQALNQISHPPTPKEFVSGEKFAYLGRKYRLKVYKSEEVTKPTLMFKQGKFIATVPPHITEEERISFFQQAFKDWYILHGEIKLQERLNVYCPKMGVTPTKMKLKEQKMRWGTCTNEGAIYLNWRIMMAPVPIIDYLLVHELAHLKYPNHSNDFWHFIKSVMSDYEQRKEWLRVNGPTLTL</sequence>
<dbReference type="Proteomes" id="UP000032047">
    <property type="component" value="Unassembled WGS sequence"/>
</dbReference>
<proteinExistence type="predicted"/>
<dbReference type="Pfam" id="PF01863">
    <property type="entry name" value="YgjP-like"/>
    <property type="match status" value="1"/>
</dbReference>
<evidence type="ECO:0000313" key="3">
    <source>
        <dbReference type="Proteomes" id="UP000032047"/>
    </source>
</evidence>
<dbReference type="PANTHER" id="PTHR30399">
    <property type="entry name" value="UNCHARACTERIZED PROTEIN YGJP"/>
    <property type="match status" value="1"/>
</dbReference>
<reference evidence="2 3" key="1">
    <citation type="submission" date="2015-01" db="EMBL/GenBank/DDBJ databases">
        <title>Genome sequence of Anoxybacillus ayderensis strain AB04.</title>
        <authorList>
            <person name="Belduz A.O."/>
            <person name="Canakci S."/>
            <person name="Chan K.-G."/>
            <person name="Kahar U.M."/>
            <person name="Yaakob A.S."/>
            <person name="Chan C.S."/>
            <person name="Goh K.M."/>
        </authorList>
    </citation>
    <scope>NUCLEOTIDE SEQUENCE [LARGE SCALE GENOMIC DNA]</scope>
    <source>
        <strain evidence="2 3">AB04</strain>
    </source>
</reference>
<organism evidence="2 3">
    <name type="scientific">Anoxybacillus ayderensis</name>
    <dbReference type="NCBI Taxonomy" id="265546"/>
    <lineage>
        <taxon>Bacteria</taxon>
        <taxon>Bacillati</taxon>
        <taxon>Bacillota</taxon>
        <taxon>Bacilli</taxon>
        <taxon>Bacillales</taxon>
        <taxon>Anoxybacillaceae</taxon>
        <taxon>Anoxybacillus</taxon>
    </lineage>
</organism>
<dbReference type="RefSeq" id="WP_042535817.1">
    <property type="nucleotide sequence ID" value="NZ_JXTG01000013.1"/>
</dbReference>
<evidence type="ECO:0000259" key="1">
    <source>
        <dbReference type="Pfam" id="PF01863"/>
    </source>
</evidence>
<dbReference type="Gene3D" id="3.30.2010.10">
    <property type="entry name" value="Metalloproteases ('zincins'), catalytic domain"/>
    <property type="match status" value="1"/>
</dbReference>
<gene>
    <name evidence="2" type="ORF">JV16_02197</name>
</gene>
<keyword evidence="3" id="KW-1185">Reference proteome</keyword>
<accession>A0A0D0GXQ6</accession>
<comment type="caution">
    <text evidence="2">The sequence shown here is derived from an EMBL/GenBank/DDBJ whole genome shotgun (WGS) entry which is preliminary data.</text>
</comment>
<dbReference type="EMBL" id="JXTG01000013">
    <property type="protein sequence ID" value="KIP20616.1"/>
    <property type="molecule type" value="Genomic_DNA"/>
</dbReference>
<evidence type="ECO:0000313" key="2">
    <source>
        <dbReference type="EMBL" id="KIP20616.1"/>
    </source>
</evidence>
<dbReference type="CDD" id="cd07344">
    <property type="entry name" value="M48_yhfN_like"/>
    <property type="match status" value="1"/>
</dbReference>
<dbReference type="PANTHER" id="PTHR30399:SF1">
    <property type="entry name" value="UTP PYROPHOSPHATASE"/>
    <property type="match status" value="1"/>
</dbReference>
<dbReference type="InterPro" id="IPR002725">
    <property type="entry name" value="YgjP-like_metallopeptidase"/>
</dbReference>
<dbReference type="InterPro" id="IPR053136">
    <property type="entry name" value="UTP_pyrophosphatase-like"/>
</dbReference>
<feature type="domain" description="YgjP-like metallopeptidase" evidence="1">
    <location>
        <begin position="24"/>
        <end position="234"/>
    </location>
</feature>